<feature type="compositionally biased region" description="Basic and acidic residues" evidence="1">
    <location>
        <begin position="284"/>
        <end position="298"/>
    </location>
</feature>
<proteinExistence type="predicted"/>
<feature type="region of interest" description="Disordered" evidence="1">
    <location>
        <begin position="1"/>
        <end position="69"/>
    </location>
</feature>
<feature type="compositionally biased region" description="Polar residues" evidence="1">
    <location>
        <begin position="147"/>
        <end position="161"/>
    </location>
</feature>
<protein>
    <submittedName>
        <fullName evidence="2">Uncharacterized protein</fullName>
    </submittedName>
</protein>
<feature type="compositionally biased region" description="Acidic residues" evidence="1">
    <location>
        <begin position="401"/>
        <end position="417"/>
    </location>
</feature>
<feature type="compositionally biased region" description="Polar residues" evidence="1">
    <location>
        <begin position="15"/>
        <end position="26"/>
    </location>
</feature>
<dbReference type="AlphaFoldDB" id="A0A8H7XUS5"/>
<sequence>MTRSKTKKAARESTKLAQKQKASNTQDQHEQDASKLTQQEIQRVKKREKQRACRARRAARKLAKRQEEARAQVIEQIQLSGLQYKLTGSKQELAIVPEDEQSRNPEQSLESYSNVSTRSDQRMASPNANCNGTSSARQSMREKDQAHASTSEVQNSLSQEHSSVLGHIGHGEDAFFSGDDPMAGTLEQEAFHQFDKDMVPHLQYTLQLNYPEVKTGLSTLSLLGSYCHQLTASHLKIQSCTLASVHDYVLESSSCVLQFFSFSWVGVTVIAVPCSKAMAKSKSKKADRESKKPAEKQKPSNTQKKHQTDKPKLTKKEKKEKRAKRGERRRAYNARRAARRLEKRKQDEEEARVEAIAQEEERVRAIALEEARKQHLESLDHAEEESVSEYGGYMGPRPDYSDDFEEEEEESNGDSENESMTSDGELSDFSGWLQAAYGFH</sequence>
<feature type="compositionally biased region" description="Basic residues" evidence="1">
    <location>
        <begin position="315"/>
        <end position="343"/>
    </location>
</feature>
<evidence type="ECO:0000256" key="1">
    <source>
        <dbReference type="SAM" id="MobiDB-lite"/>
    </source>
</evidence>
<evidence type="ECO:0000313" key="2">
    <source>
        <dbReference type="EMBL" id="KAG5166020.1"/>
    </source>
</evidence>
<feature type="region of interest" description="Disordered" evidence="1">
    <location>
        <begin position="376"/>
        <end position="428"/>
    </location>
</feature>
<reference evidence="2" key="1">
    <citation type="submission" date="2021-02" db="EMBL/GenBank/DDBJ databases">
        <title>Psilocybe cubensis genome.</title>
        <authorList>
            <person name="Mckernan K.J."/>
            <person name="Crawford S."/>
            <person name="Trippe A."/>
            <person name="Kane L.T."/>
            <person name="Mclaughlin S."/>
        </authorList>
    </citation>
    <scope>NUCLEOTIDE SEQUENCE [LARGE SCALE GENOMIC DNA]</scope>
    <source>
        <strain evidence="2">MGC-MH-2018</strain>
    </source>
</reference>
<name>A0A8H7XUS5_PSICU</name>
<feature type="compositionally biased region" description="Polar residues" evidence="1">
    <location>
        <begin position="104"/>
        <end position="138"/>
    </location>
</feature>
<feature type="compositionally biased region" description="Basic residues" evidence="1">
    <location>
        <begin position="44"/>
        <end position="63"/>
    </location>
</feature>
<accession>A0A8H7XUS5</accession>
<feature type="region of interest" description="Disordered" evidence="1">
    <location>
        <begin position="95"/>
        <end position="161"/>
    </location>
</feature>
<gene>
    <name evidence="2" type="ORF">JR316_009609</name>
</gene>
<feature type="region of interest" description="Disordered" evidence="1">
    <location>
        <begin position="280"/>
        <end position="353"/>
    </location>
</feature>
<organism evidence="2">
    <name type="scientific">Psilocybe cubensis</name>
    <name type="common">Psychedelic mushroom</name>
    <name type="synonym">Stropharia cubensis</name>
    <dbReference type="NCBI Taxonomy" id="181762"/>
    <lineage>
        <taxon>Eukaryota</taxon>
        <taxon>Fungi</taxon>
        <taxon>Dikarya</taxon>
        <taxon>Basidiomycota</taxon>
        <taxon>Agaricomycotina</taxon>
        <taxon>Agaricomycetes</taxon>
        <taxon>Agaricomycetidae</taxon>
        <taxon>Agaricales</taxon>
        <taxon>Agaricineae</taxon>
        <taxon>Strophariaceae</taxon>
        <taxon>Psilocybe</taxon>
    </lineage>
</organism>
<comment type="caution">
    <text evidence="2">The sequence shown here is derived from an EMBL/GenBank/DDBJ whole genome shotgun (WGS) entry which is preliminary data.</text>
</comment>
<dbReference type="EMBL" id="JAFIQS010000009">
    <property type="protein sequence ID" value="KAG5166020.1"/>
    <property type="molecule type" value="Genomic_DNA"/>
</dbReference>